<keyword evidence="2" id="KW-1185">Reference proteome</keyword>
<accession>A0A8H2ZU46</accession>
<dbReference type="Proteomes" id="UP000624404">
    <property type="component" value="Unassembled WGS sequence"/>
</dbReference>
<organism evidence="1 2">
    <name type="scientific">Sclerotinia trifoliorum</name>
    <dbReference type="NCBI Taxonomy" id="28548"/>
    <lineage>
        <taxon>Eukaryota</taxon>
        <taxon>Fungi</taxon>
        <taxon>Dikarya</taxon>
        <taxon>Ascomycota</taxon>
        <taxon>Pezizomycotina</taxon>
        <taxon>Leotiomycetes</taxon>
        <taxon>Helotiales</taxon>
        <taxon>Sclerotiniaceae</taxon>
        <taxon>Sclerotinia</taxon>
    </lineage>
</organism>
<evidence type="ECO:0000313" key="2">
    <source>
        <dbReference type="Proteomes" id="UP000624404"/>
    </source>
</evidence>
<reference evidence="1" key="1">
    <citation type="submission" date="2020-10" db="EMBL/GenBank/DDBJ databases">
        <authorList>
            <person name="Kusch S."/>
        </authorList>
    </citation>
    <scope>NUCLEOTIDE SEQUENCE</scope>
    <source>
        <strain evidence="1">SwB9</strain>
    </source>
</reference>
<dbReference type="EMBL" id="CAJHIA010000032">
    <property type="protein sequence ID" value="CAD6448557.1"/>
    <property type="molecule type" value="Genomic_DNA"/>
</dbReference>
<dbReference type="AlphaFoldDB" id="A0A8H2ZU46"/>
<proteinExistence type="predicted"/>
<comment type="caution">
    <text evidence="1">The sequence shown here is derived from an EMBL/GenBank/DDBJ whole genome shotgun (WGS) entry which is preliminary data.</text>
</comment>
<sequence length="60" mass="7157">MEHCSAVSYLGRFRNPDEDLTNTKVRLYMDKRVCRPAGNLNVLRAFRTFRSLRVYQLIHK</sequence>
<gene>
    <name evidence="1" type="ORF">SCLTRI_LOCUS8349</name>
</gene>
<evidence type="ECO:0000313" key="1">
    <source>
        <dbReference type="EMBL" id="CAD6448557.1"/>
    </source>
</evidence>
<name>A0A8H2ZU46_9HELO</name>
<protein>
    <submittedName>
        <fullName evidence="1">6e1f0d42-fec1-4dbb-a323-3ecd585a9961-CDS</fullName>
    </submittedName>
</protein>